<dbReference type="Gene3D" id="3.40.50.1240">
    <property type="entry name" value="Phosphoglycerate mutase-like"/>
    <property type="match status" value="1"/>
</dbReference>
<evidence type="ECO:0000313" key="4">
    <source>
        <dbReference type="Proteomes" id="UP000231067"/>
    </source>
</evidence>
<dbReference type="SMART" id="SM00855">
    <property type="entry name" value="PGAM"/>
    <property type="match status" value="1"/>
</dbReference>
<name>A0A2H0A3F2_9BACT</name>
<dbReference type="Proteomes" id="UP000231067">
    <property type="component" value="Unassembled WGS sequence"/>
</dbReference>
<dbReference type="GO" id="GO:0016791">
    <property type="term" value="F:phosphatase activity"/>
    <property type="evidence" value="ECO:0007669"/>
    <property type="project" value="TreeGrafter"/>
</dbReference>
<dbReference type="AlphaFoldDB" id="A0A2H0A3F2"/>
<dbReference type="InterPro" id="IPR013078">
    <property type="entry name" value="His_Pase_superF_clade-1"/>
</dbReference>
<feature type="active site" description="Proton donor/acceptor" evidence="1">
    <location>
        <position position="82"/>
    </location>
</feature>
<evidence type="ECO:0000313" key="3">
    <source>
        <dbReference type="EMBL" id="PIP39963.1"/>
    </source>
</evidence>
<dbReference type="SUPFAM" id="SSF53254">
    <property type="entry name" value="Phosphoglycerate mutase-like"/>
    <property type="match status" value="1"/>
</dbReference>
<reference evidence="3 4" key="1">
    <citation type="submission" date="2017-09" db="EMBL/GenBank/DDBJ databases">
        <title>Depth-based differentiation of microbial function through sediment-hosted aquifers and enrichment of novel symbionts in the deep terrestrial subsurface.</title>
        <authorList>
            <person name="Probst A.J."/>
            <person name="Ladd B."/>
            <person name="Jarett J.K."/>
            <person name="Geller-Mcgrath D.E."/>
            <person name="Sieber C.M."/>
            <person name="Emerson J.B."/>
            <person name="Anantharaman K."/>
            <person name="Thomas B.C."/>
            <person name="Malmstrom R."/>
            <person name="Stieglmeier M."/>
            <person name="Klingl A."/>
            <person name="Woyke T."/>
            <person name="Ryan C.M."/>
            <person name="Banfield J.F."/>
        </authorList>
    </citation>
    <scope>NUCLEOTIDE SEQUENCE [LARGE SCALE GENOMIC DNA]</scope>
    <source>
        <strain evidence="3">CG23_combo_of_CG06-09_8_20_14_all_40_23</strain>
    </source>
</reference>
<evidence type="ECO:0000256" key="1">
    <source>
        <dbReference type="PIRSR" id="PIRSR613078-1"/>
    </source>
</evidence>
<dbReference type="Pfam" id="PF00300">
    <property type="entry name" value="His_Phos_1"/>
    <property type="match status" value="1"/>
</dbReference>
<feature type="active site" description="Tele-phosphohistidine intermediate" evidence="1">
    <location>
        <position position="8"/>
    </location>
</feature>
<dbReference type="GO" id="GO:0005737">
    <property type="term" value="C:cytoplasm"/>
    <property type="evidence" value="ECO:0007669"/>
    <property type="project" value="TreeGrafter"/>
</dbReference>
<evidence type="ECO:0000256" key="2">
    <source>
        <dbReference type="PIRSR" id="PIRSR613078-2"/>
    </source>
</evidence>
<accession>A0A2H0A3F2</accession>
<comment type="caution">
    <text evidence="3">The sequence shown here is derived from an EMBL/GenBank/DDBJ whole genome shotgun (WGS) entry which is preliminary data.</text>
</comment>
<gene>
    <name evidence="3" type="ORF">COX18_08330</name>
</gene>
<dbReference type="EMBL" id="PCSH01000147">
    <property type="protein sequence ID" value="PIP39963.1"/>
    <property type="molecule type" value="Genomic_DNA"/>
</dbReference>
<protein>
    <submittedName>
        <fullName evidence="3">Alpha-ribazole phosphatase</fullName>
    </submittedName>
</protein>
<organism evidence="3 4">
    <name type="scientific">Candidatus Desantisbacteria bacterium CG23_combo_of_CG06-09_8_20_14_all_40_23</name>
    <dbReference type="NCBI Taxonomy" id="1974550"/>
    <lineage>
        <taxon>Bacteria</taxon>
        <taxon>Candidatus Desantisiibacteriota</taxon>
    </lineage>
</organism>
<sequence>MQLIFIRHGESVWNEEGRVQGTSNPDLSKRGIQQAEMLAAKFNNGYKVNAIYSSPLSRAHSTASIITRTHDMPINICHDLREIELGEWEGKHFEELQKEYPEMIKLWYSEPLSVSVPGGETVLKFRDRVVSALNEIVKQHEQDEKIMVVAHGGVISIYIAHLLEMNLNKIWFMVLKNASVSILDCWGDKVCLRLFNDTCHLGEEWETW</sequence>
<dbReference type="InterPro" id="IPR050275">
    <property type="entry name" value="PGM_Phosphatase"/>
</dbReference>
<proteinExistence type="predicted"/>
<dbReference type="PANTHER" id="PTHR48100:SF1">
    <property type="entry name" value="HISTIDINE PHOSPHATASE FAMILY PROTEIN-RELATED"/>
    <property type="match status" value="1"/>
</dbReference>
<dbReference type="CDD" id="cd07067">
    <property type="entry name" value="HP_PGM_like"/>
    <property type="match status" value="1"/>
</dbReference>
<feature type="binding site" evidence="2">
    <location>
        <position position="58"/>
    </location>
    <ligand>
        <name>substrate</name>
    </ligand>
</feature>
<dbReference type="PANTHER" id="PTHR48100">
    <property type="entry name" value="BROAD-SPECIFICITY PHOSPHATASE YOR283W-RELATED"/>
    <property type="match status" value="1"/>
</dbReference>
<dbReference type="InterPro" id="IPR029033">
    <property type="entry name" value="His_PPase_superfam"/>
</dbReference>
<dbReference type="PIRSF" id="PIRSF000709">
    <property type="entry name" value="6PFK_2-Ptase"/>
    <property type="match status" value="1"/>
</dbReference>
<feature type="binding site" evidence="2">
    <location>
        <begin position="7"/>
        <end position="14"/>
    </location>
    <ligand>
        <name>substrate</name>
    </ligand>
</feature>